<feature type="region of interest" description="Disordered" evidence="1">
    <location>
        <begin position="1"/>
        <end position="32"/>
    </location>
</feature>
<feature type="compositionally biased region" description="Basic residues" evidence="1">
    <location>
        <begin position="1"/>
        <end position="10"/>
    </location>
</feature>
<dbReference type="EMBL" id="CAJOBJ010108894">
    <property type="protein sequence ID" value="CAF4621874.1"/>
    <property type="molecule type" value="Genomic_DNA"/>
</dbReference>
<dbReference type="AlphaFoldDB" id="A0A8S2Y1H8"/>
<feature type="non-terminal residue" evidence="2">
    <location>
        <position position="1"/>
    </location>
</feature>
<dbReference type="EMBL" id="CAJOBH010082373">
    <property type="protein sequence ID" value="CAF4523091.1"/>
    <property type="molecule type" value="Genomic_DNA"/>
</dbReference>
<comment type="caution">
    <text evidence="2">The sequence shown here is derived from an EMBL/GenBank/DDBJ whole genome shotgun (WGS) entry which is preliminary data.</text>
</comment>
<name>A0A8S2Y1H8_9BILA</name>
<feature type="non-terminal residue" evidence="2">
    <location>
        <position position="63"/>
    </location>
</feature>
<organism evidence="2 5">
    <name type="scientific">Rotaria magnacalcarata</name>
    <dbReference type="NCBI Taxonomy" id="392030"/>
    <lineage>
        <taxon>Eukaryota</taxon>
        <taxon>Metazoa</taxon>
        <taxon>Spiralia</taxon>
        <taxon>Gnathifera</taxon>
        <taxon>Rotifera</taxon>
        <taxon>Eurotatoria</taxon>
        <taxon>Bdelloidea</taxon>
        <taxon>Philodinida</taxon>
        <taxon>Philodinidae</taxon>
        <taxon>Rotaria</taxon>
    </lineage>
</organism>
<evidence type="ECO:0000313" key="5">
    <source>
        <dbReference type="Proteomes" id="UP000681967"/>
    </source>
</evidence>
<proteinExistence type="predicted"/>
<evidence type="ECO:0000313" key="2">
    <source>
        <dbReference type="EMBL" id="CAF4523091.1"/>
    </source>
</evidence>
<evidence type="ECO:0000256" key="1">
    <source>
        <dbReference type="SAM" id="MobiDB-lite"/>
    </source>
</evidence>
<dbReference type="Proteomes" id="UP000681967">
    <property type="component" value="Unassembled WGS sequence"/>
</dbReference>
<dbReference type="Proteomes" id="UP000681720">
    <property type="component" value="Unassembled WGS sequence"/>
</dbReference>
<reference evidence="2" key="1">
    <citation type="submission" date="2021-02" db="EMBL/GenBank/DDBJ databases">
        <authorList>
            <person name="Nowell W R."/>
        </authorList>
    </citation>
    <scope>NUCLEOTIDE SEQUENCE</scope>
</reference>
<accession>A0A8S2Y1H8</accession>
<gene>
    <name evidence="2" type="ORF">BYL167_LOCUS36997</name>
    <name evidence="3" type="ORF">GIL414_LOCUS39813</name>
    <name evidence="4" type="ORF">GIL414_LOCUS43456</name>
</gene>
<dbReference type="EMBL" id="CAJOBJ010128623">
    <property type="protein sequence ID" value="CAF4711136.1"/>
    <property type="molecule type" value="Genomic_DNA"/>
</dbReference>
<protein>
    <submittedName>
        <fullName evidence="2">Uncharacterized protein</fullName>
    </submittedName>
</protein>
<evidence type="ECO:0000313" key="4">
    <source>
        <dbReference type="EMBL" id="CAF4711136.1"/>
    </source>
</evidence>
<evidence type="ECO:0000313" key="3">
    <source>
        <dbReference type="EMBL" id="CAF4621874.1"/>
    </source>
</evidence>
<sequence>TAKKPRKTTTKKTNFLGNSDDDSSDSSGQGWTSKLAKTKANFAIIEKYRKYLRSPGPDLVVCD</sequence>